<reference evidence="11" key="1">
    <citation type="journal article" date="2011" name="MBio">
        <title>Novel metabolic attributes of the genus Cyanothece, comprising a group of unicellular nitrogen-fixing Cyanobacteria.</title>
        <authorList>
            <person name="Bandyopadhyay A."/>
            <person name="Elvitigala T."/>
            <person name="Welsh E."/>
            <person name="Stockel J."/>
            <person name="Liberton M."/>
            <person name="Min H."/>
            <person name="Sherman L.A."/>
            <person name="Pakrasi H.B."/>
        </authorList>
    </citation>
    <scope>NUCLEOTIDE SEQUENCE [LARGE SCALE GENOMIC DNA]</scope>
    <source>
        <strain evidence="11">PCC 7822</strain>
    </source>
</reference>
<evidence type="ECO:0000256" key="7">
    <source>
        <dbReference type="ARBA" id="ARBA00023150"/>
    </source>
</evidence>
<dbReference type="GO" id="GO:0005737">
    <property type="term" value="C:cytoplasm"/>
    <property type="evidence" value="ECO:0007669"/>
    <property type="project" value="UniProtKB-SubCell"/>
</dbReference>
<evidence type="ECO:0000256" key="4">
    <source>
        <dbReference type="ARBA" id="ARBA00022741"/>
    </source>
</evidence>
<comment type="catalytic activity">
    <reaction evidence="8">
        <text>Mo-molybdopterin + GTP + H(+) = Mo-molybdopterin guanine dinucleotide + diphosphate</text>
        <dbReference type="Rhea" id="RHEA:34243"/>
        <dbReference type="ChEBI" id="CHEBI:15378"/>
        <dbReference type="ChEBI" id="CHEBI:33019"/>
        <dbReference type="ChEBI" id="CHEBI:37565"/>
        <dbReference type="ChEBI" id="CHEBI:71302"/>
        <dbReference type="ChEBI" id="CHEBI:71310"/>
        <dbReference type="EC" id="2.7.7.77"/>
    </reaction>
</comment>
<keyword evidence="5 8" id="KW-0460">Magnesium</keyword>
<dbReference type="CDD" id="cd02503">
    <property type="entry name" value="MobA"/>
    <property type="match status" value="1"/>
</dbReference>
<comment type="subcellular location">
    <subcellularLocation>
        <location evidence="8">Cytoplasm</location>
    </subcellularLocation>
</comment>
<proteinExistence type="inferred from homology"/>
<protein>
    <recommendedName>
        <fullName evidence="8">Probable molybdenum cofactor guanylyltransferase</fullName>
        <shortName evidence="8">MoCo guanylyltransferase</shortName>
        <ecNumber evidence="8">2.7.7.77</ecNumber>
    </recommendedName>
    <alternativeName>
        <fullName evidence="8">GTP:molybdopterin guanylyltransferase</fullName>
    </alternativeName>
    <alternativeName>
        <fullName evidence="8">Mo-MPT guanylyltransferase</fullName>
    </alternativeName>
    <alternativeName>
        <fullName evidence="8">Molybdopterin guanylyltransferase</fullName>
    </alternativeName>
    <alternativeName>
        <fullName evidence="8">Molybdopterin-guanine dinucleotide synthase</fullName>
        <shortName evidence="8">MGD synthase</shortName>
    </alternativeName>
</protein>
<dbReference type="InterPro" id="IPR013482">
    <property type="entry name" value="Molybde_CF_guanTrfase"/>
</dbReference>
<organism evidence="10 11">
    <name type="scientific">Gloeothece verrucosa (strain PCC 7822)</name>
    <name type="common">Cyanothece sp. (strain PCC 7822)</name>
    <dbReference type="NCBI Taxonomy" id="497965"/>
    <lineage>
        <taxon>Bacteria</taxon>
        <taxon>Bacillati</taxon>
        <taxon>Cyanobacteriota</taxon>
        <taxon>Cyanophyceae</taxon>
        <taxon>Oscillatoriophycideae</taxon>
        <taxon>Chroococcales</taxon>
        <taxon>Aphanothecaceae</taxon>
        <taxon>Gloeothece</taxon>
        <taxon>Gloeothece verrucosa</taxon>
    </lineage>
</organism>
<dbReference type="EMBL" id="CP002198">
    <property type="protein sequence ID" value="ADN15192.1"/>
    <property type="molecule type" value="Genomic_DNA"/>
</dbReference>
<dbReference type="GO" id="GO:0061603">
    <property type="term" value="F:molybdenum cofactor guanylyltransferase activity"/>
    <property type="evidence" value="ECO:0007669"/>
    <property type="project" value="UniProtKB-EC"/>
</dbReference>
<dbReference type="HOGENOM" id="CLU_055597_2_2_3"/>
<keyword evidence="1 8" id="KW-0963">Cytoplasm</keyword>
<evidence type="ECO:0000313" key="10">
    <source>
        <dbReference type="EMBL" id="ADN15192.1"/>
    </source>
</evidence>
<dbReference type="GO" id="GO:0006777">
    <property type="term" value="P:Mo-molybdopterin cofactor biosynthetic process"/>
    <property type="evidence" value="ECO:0007669"/>
    <property type="project" value="UniProtKB-KW"/>
</dbReference>
<comment type="similarity">
    <text evidence="8">Belongs to the MobA family.</text>
</comment>
<keyword evidence="2 8" id="KW-0808">Transferase</keyword>
<evidence type="ECO:0000256" key="3">
    <source>
        <dbReference type="ARBA" id="ARBA00022723"/>
    </source>
</evidence>
<comment type="function">
    <text evidence="8">Transfers a GMP moiety from GTP to Mo-molybdopterin (Mo-MPT) cofactor (Moco or molybdenum cofactor) to form Mo-molybdopterin guanine dinucleotide (Mo-MGD) cofactor.</text>
</comment>
<feature type="binding site" evidence="8">
    <location>
        <position position="26"/>
    </location>
    <ligand>
        <name>GTP</name>
        <dbReference type="ChEBI" id="CHEBI:37565"/>
    </ligand>
</feature>
<evidence type="ECO:0000256" key="1">
    <source>
        <dbReference type="ARBA" id="ARBA00022490"/>
    </source>
</evidence>
<evidence type="ECO:0000256" key="8">
    <source>
        <dbReference type="HAMAP-Rule" id="MF_00316"/>
    </source>
</evidence>
<comment type="caution">
    <text evidence="8">Lacks conserved residue(s) required for the propagation of feature annotation.</text>
</comment>
<dbReference type="EC" id="2.7.7.77" evidence="8"/>
<feature type="binding site" evidence="8">
    <location>
        <position position="108"/>
    </location>
    <ligand>
        <name>Mg(2+)</name>
        <dbReference type="ChEBI" id="CHEBI:18420"/>
    </ligand>
</feature>
<dbReference type="Gene3D" id="3.90.550.10">
    <property type="entry name" value="Spore Coat Polysaccharide Biosynthesis Protein SpsA, Chain A"/>
    <property type="match status" value="1"/>
</dbReference>
<evidence type="ECO:0000256" key="6">
    <source>
        <dbReference type="ARBA" id="ARBA00023134"/>
    </source>
</evidence>
<dbReference type="SUPFAM" id="SSF53448">
    <property type="entry name" value="Nucleotide-diphospho-sugar transferases"/>
    <property type="match status" value="1"/>
</dbReference>
<dbReference type="OrthoDB" id="9788394at2"/>
<evidence type="ECO:0000256" key="2">
    <source>
        <dbReference type="ARBA" id="ARBA00022679"/>
    </source>
</evidence>
<dbReference type="AlphaFoldDB" id="E0UBX7"/>
<keyword evidence="7 8" id="KW-0501">Molybdenum cofactor biosynthesis</keyword>
<gene>
    <name evidence="8" type="primary">mobA</name>
    <name evidence="10" type="ordered locus">Cyan7822_3240</name>
</gene>
<comment type="domain">
    <text evidence="8">The N-terminal domain determines nucleotide recognition and specific binding, while the C-terminal domain determines the specific binding to the target protein.</text>
</comment>
<name>E0UBX7_GLOV7</name>
<dbReference type="PANTHER" id="PTHR19136">
    <property type="entry name" value="MOLYBDENUM COFACTOR GUANYLYLTRANSFERASE"/>
    <property type="match status" value="1"/>
</dbReference>
<dbReference type="RefSeq" id="WP_013323285.1">
    <property type="nucleotide sequence ID" value="NC_014501.1"/>
</dbReference>
<feature type="domain" description="MobA-like NTP transferase" evidence="9">
    <location>
        <begin position="11"/>
        <end position="170"/>
    </location>
</feature>
<dbReference type="eggNOG" id="COG0746">
    <property type="taxonomic scope" value="Bacteria"/>
</dbReference>
<dbReference type="PANTHER" id="PTHR19136:SF81">
    <property type="entry name" value="MOLYBDENUM COFACTOR GUANYLYLTRANSFERASE"/>
    <property type="match status" value="1"/>
</dbReference>
<keyword evidence="4 8" id="KW-0547">Nucleotide-binding</keyword>
<feature type="binding site" evidence="8">
    <location>
        <position position="108"/>
    </location>
    <ligand>
        <name>GTP</name>
        <dbReference type="ChEBI" id="CHEBI:37565"/>
    </ligand>
</feature>
<dbReference type="Pfam" id="PF12804">
    <property type="entry name" value="NTP_transf_3"/>
    <property type="match status" value="1"/>
</dbReference>
<dbReference type="STRING" id="497965.Cyan7822_3240"/>
<dbReference type="Proteomes" id="UP000008206">
    <property type="component" value="Chromosome"/>
</dbReference>
<feature type="binding site" evidence="8">
    <location>
        <begin position="14"/>
        <end position="16"/>
    </location>
    <ligand>
        <name>GTP</name>
        <dbReference type="ChEBI" id="CHEBI:37565"/>
    </ligand>
</feature>
<dbReference type="InterPro" id="IPR025877">
    <property type="entry name" value="MobA-like_NTP_Trfase"/>
</dbReference>
<sequence length="208" mass="23021">MEPFPKSSITAIVLAGGQSSRMGQDKALINLGGVPLLKQICLIATECAMGVYVITPAIELYHSILPNGCQLIREVCLPGETLPHGPLVGFAQALTQVNTDWVLLLACDLPYLSASQLQQWSQSLYTVTEDMMAVLPRRNNRWEPLCGFYRCSCLALLNEFIRQGGRSFQDWLGRQSVQELLVSDPNVLFNCNTPEDLAKITAKYNFLA</sequence>
<dbReference type="NCBIfam" id="NF002741">
    <property type="entry name" value="PRK02726.1"/>
    <property type="match status" value="1"/>
</dbReference>
<dbReference type="InterPro" id="IPR029044">
    <property type="entry name" value="Nucleotide-diphossugar_trans"/>
</dbReference>
<accession>E0UBX7</accession>
<evidence type="ECO:0000256" key="5">
    <source>
        <dbReference type="ARBA" id="ARBA00022842"/>
    </source>
</evidence>
<dbReference type="GO" id="GO:0005525">
    <property type="term" value="F:GTP binding"/>
    <property type="evidence" value="ECO:0007669"/>
    <property type="project" value="UniProtKB-UniRule"/>
</dbReference>
<evidence type="ECO:0000259" key="9">
    <source>
        <dbReference type="Pfam" id="PF12804"/>
    </source>
</evidence>
<keyword evidence="3 8" id="KW-0479">Metal-binding</keyword>
<keyword evidence="11" id="KW-1185">Reference proteome</keyword>
<dbReference type="GO" id="GO:0046872">
    <property type="term" value="F:metal ion binding"/>
    <property type="evidence" value="ECO:0007669"/>
    <property type="project" value="UniProtKB-KW"/>
</dbReference>
<keyword evidence="6 8" id="KW-0342">GTP-binding</keyword>
<evidence type="ECO:0000313" key="11">
    <source>
        <dbReference type="Proteomes" id="UP000008206"/>
    </source>
</evidence>
<comment type="cofactor">
    <cofactor evidence="8">
        <name>Mg(2+)</name>
        <dbReference type="ChEBI" id="CHEBI:18420"/>
    </cofactor>
</comment>
<dbReference type="KEGG" id="cyj:Cyan7822_3240"/>
<dbReference type="HAMAP" id="MF_00316">
    <property type="entry name" value="MobA"/>
    <property type="match status" value="1"/>
</dbReference>